<proteinExistence type="inferred from homology"/>
<name>A0ABW6I6F8_9FLAO</name>
<dbReference type="PIRSF" id="PIRSF000390">
    <property type="entry name" value="PLP_StrS"/>
    <property type="match status" value="1"/>
</dbReference>
<keyword evidence="3" id="KW-0808">Transferase</keyword>
<evidence type="ECO:0000256" key="2">
    <source>
        <dbReference type="RuleBase" id="RU004508"/>
    </source>
</evidence>
<dbReference type="Gene3D" id="3.40.640.10">
    <property type="entry name" value="Type I PLP-dependent aspartate aminotransferase-like (Major domain)"/>
    <property type="match status" value="1"/>
</dbReference>
<dbReference type="Pfam" id="PF01041">
    <property type="entry name" value="DegT_DnrJ_EryC1"/>
    <property type="match status" value="1"/>
</dbReference>
<dbReference type="RefSeq" id="WP_379852205.1">
    <property type="nucleotide sequence ID" value="NZ_JBHZPY010000010.1"/>
</dbReference>
<dbReference type="EMBL" id="JBHZPY010000010">
    <property type="protein sequence ID" value="MFE3871873.1"/>
    <property type="molecule type" value="Genomic_DNA"/>
</dbReference>
<dbReference type="NCBIfam" id="TIGR02379">
    <property type="entry name" value="ECA_wecE"/>
    <property type="match status" value="1"/>
</dbReference>
<dbReference type="EC" id="2.6.1.59" evidence="3"/>
<reference evidence="3 4" key="1">
    <citation type="submission" date="2024-06" db="EMBL/GenBank/DDBJ databases">
        <title>Flavobacterium spp. isolated from glacier.</title>
        <authorList>
            <person name="Han D."/>
        </authorList>
    </citation>
    <scope>NUCLEOTIDE SEQUENCE [LARGE SCALE GENOMIC DNA]</scope>
    <source>
        <strain evidence="3 4">ZS1P70</strain>
    </source>
</reference>
<dbReference type="PANTHER" id="PTHR30244">
    <property type="entry name" value="TRANSAMINASE"/>
    <property type="match status" value="1"/>
</dbReference>
<keyword evidence="2" id="KW-0663">Pyridoxal phosphate</keyword>
<dbReference type="InterPro" id="IPR000653">
    <property type="entry name" value="DegT/StrS_aminotransferase"/>
</dbReference>
<keyword evidence="4" id="KW-1185">Reference proteome</keyword>
<evidence type="ECO:0000256" key="1">
    <source>
        <dbReference type="ARBA" id="ARBA00037999"/>
    </source>
</evidence>
<dbReference type="InterPro" id="IPR015421">
    <property type="entry name" value="PyrdxlP-dep_Trfase_major"/>
</dbReference>
<protein>
    <submittedName>
        <fullName evidence="3">dTDP-4-amino-4,6-dideoxygalactose transaminase</fullName>
        <ecNumber evidence="3">2.6.1.59</ecNumber>
    </submittedName>
</protein>
<evidence type="ECO:0000313" key="3">
    <source>
        <dbReference type="EMBL" id="MFE3871873.1"/>
    </source>
</evidence>
<sequence>MDIPFNKPYLTGKELVYIEDAVKKGKISGNGYYTHLCHDFFERRYGFNKCLLTTSCTDALEMATLLIDIKEGDEVIMPSYTFVSTANAFVLRGATIIFADSRTDHPGIDEDHIEALITKKTKAIVPVHYAGVACDMDKIMALAAKYNLYVIEDAAQAIDSFYIGKDGVKRALGSIGHLAAFSFHETKNIISGEGGMLAINDTRFSERAEVIWEKGTNRSAFFRGEVDKYGWVDVGSSFLPSEIIAAFLWAQLENIVDIQQVRKSHWEYYNNKLQNWALENEIQLPILPSFATNNGHMFYIVCKSIEQRQSIIEKLKSKKILSVFHYISLHGSPFYKNSYIGRDLSESDRYSDRLLRLPMFYELDVQEIINAL</sequence>
<dbReference type="PANTHER" id="PTHR30244:SF34">
    <property type="entry name" value="DTDP-4-AMINO-4,6-DIDEOXYGALACTOSE TRANSAMINASE"/>
    <property type="match status" value="1"/>
</dbReference>
<dbReference type="NCBIfam" id="NF008687">
    <property type="entry name" value="PRK11706.1"/>
    <property type="match status" value="1"/>
</dbReference>
<dbReference type="SUPFAM" id="SSF53383">
    <property type="entry name" value="PLP-dependent transferases"/>
    <property type="match status" value="1"/>
</dbReference>
<dbReference type="Proteomes" id="UP001600107">
    <property type="component" value="Unassembled WGS sequence"/>
</dbReference>
<keyword evidence="3" id="KW-0032">Aminotransferase</keyword>
<evidence type="ECO:0000313" key="4">
    <source>
        <dbReference type="Proteomes" id="UP001600107"/>
    </source>
</evidence>
<organism evidence="3 4">
    <name type="scientific">Flavobacterium zhoui</name>
    <dbReference type="NCBI Taxonomy" id="3230414"/>
    <lineage>
        <taxon>Bacteria</taxon>
        <taxon>Pseudomonadati</taxon>
        <taxon>Bacteroidota</taxon>
        <taxon>Flavobacteriia</taxon>
        <taxon>Flavobacteriales</taxon>
        <taxon>Flavobacteriaceae</taxon>
        <taxon>Flavobacterium</taxon>
    </lineage>
</organism>
<dbReference type="GO" id="GO:0019180">
    <property type="term" value="F:dTDP-4-amino-4,6-dideoxygalactose transaminase activity"/>
    <property type="evidence" value="ECO:0007669"/>
    <property type="project" value="UniProtKB-EC"/>
</dbReference>
<accession>A0ABW6I6F8</accession>
<dbReference type="InterPro" id="IPR012749">
    <property type="entry name" value="WecE-like"/>
</dbReference>
<dbReference type="InterPro" id="IPR015424">
    <property type="entry name" value="PyrdxlP-dep_Trfase"/>
</dbReference>
<comment type="similarity">
    <text evidence="1 2">Belongs to the DegT/DnrJ/EryC1 family.</text>
</comment>
<comment type="caution">
    <text evidence="3">The sequence shown here is derived from an EMBL/GenBank/DDBJ whole genome shotgun (WGS) entry which is preliminary data.</text>
</comment>
<gene>
    <name evidence="3" type="primary">rffA</name>
    <name evidence="3" type="synonym">fcnA</name>
    <name evidence="3" type="synonym">wecE</name>
    <name evidence="3" type="ORF">ACFX5F_11650</name>
</gene>
<dbReference type="CDD" id="cd00616">
    <property type="entry name" value="AHBA_syn"/>
    <property type="match status" value="1"/>
</dbReference>